<dbReference type="GO" id="GO:0016757">
    <property type="term" value="F:glycosyltransferase activity"/>
    <property type="evidence" value="ECO:0007669"/>
    <property type="project" value="UniProtKB-KW"/>
</dbReference>
<dbReference type="InterPro" id="IPR003378">
    <property type="entry name" value="Fringe-like_glycosylTrfase"/>
</dbReference>
<evidence type="ECO:0000256" key="5">
    <source>
        <dbReference type="ARBA" id="ARBA00022692"/>
    </source>
</evidence>
<dbReference type="InterPro" id="IPR029044">
    <property type="entry name" value="Nucleotide-diphossugar_trans"/>
</dbReference>
<comment type="subcellular location">
    <subcellularLocation>
        <location evidence="9">Endomembrane system</location>
        <topology evidence="9">Single-pass membrane protein</topology>
    </subcellularLocation>
    <subcellularLocation>
        <location evidence="1">Membrane</location>
        <topology evidence="1">Single-pass type II membrane protein</topology>
    </subcellularLocation>
</comment>
<evidence type="ECO:0000256" key="8">
    <source>
        <dbReference type="ARBA" id="ARBA00023136"/>
    </source>
</evidence>
<evidence type="ECO:0000256" key="6">
    <source>
        <dbReference type="ARBA" id="ARBA00022968"/>
    </source>
</evidence>
<evidence type="ECO:0000313" key="11">
    <source>
        <dbReference type="EMBL" id="CAD7463752.1"/>
    </source>
</evidence>
<dbReference type="PANTHER" id="PTHR10811">
    <property type="entry name" value="FRINGE-RELATED"/>
    <property type="match status" value="1"/>
</dbReference>
<reference evidence="11" key="1">
    <citation type="submission" date="2020-11" db="EMBL/GenBank/DDBJ databases">
        <authorList>
            <person name="Tran Van P."/>
        </authorList>
    </citation>
    <scope>NUCLEOTIDE SEQUENCE</scope>
</reference>
<evidence type="ECO:0000256" key="7">
    <source>
        <dbReference type="ARBA" id="ARBA00022989"/>
    </source>
</evidence>
<keyword evidence="5" id="KW-0812">Transmembrane</keyword>
<dbReference type="SUPFAM" id="SSF53448">
    <property type="entry name" value="Nucleotide-diphospho-sugar transferases"/>
    <property type="match status" value="1"/>
</dbReference>
<keyword evidence="3" id="KW-0328">Glycosyltransferase</keyword>
<sequence length="490" mass="55224">MRSSLIPAHGPYSLYFPGEFMNRTPCTSQVSSWTVRPVLSGEFMDLTPCTSQVSSWTIHPVLPRLNSLHGANSSWVIFCESHTRFNLTRLLSLLSEFDETKVGVFLRQRSLIALDVENIAKKQCNISFSSSSGWWLVSLQLVMFQEVWLGHSLWDREATIIHHFASPQHFKYPHIASGVVFSTAILRRLSSRLEDETRPKTDFSIDPSHELSLYVWNKGRGTALSHSDLLCLHRQPHCASYVVPFQPCGDPVPNRSIYFAVKTCGKFHRDRIPVVKSTWAKYTRYIGFYSEVEDSSIPTINVGVANTDHGHCGKTLAILGHVAALSVSLPDVRWVVVADDDTILSVARLQQLLSCFDSSRPVAVGERYGYNVQRSSQGYNYITGGGGMVFSLVLVRRLVDSGLCRCPSISTPDDMFLGVCLARLGVPITHSPLFHQARPVDYAPEYLTTHDPVSFHKHWMIDPVGVYQDWFAEFDRRADLEADEHKHLEL</sequence>
<protein>
    <recommendedName>
        <fullName evidence="10">Fringe-like glycosyltransferase domain-containing protein</fullName>
    </recommendedName>
</protein>
<evidence type="ECO:0000256" key="1">
    <source>
        <dbReference type="ARBA" id="ARBA00004606"/>
    </source>
</evidence>
<comment type="similarity">
    <text evidence="2">Belongs to the glycosyltransferase 31 family.</text>
</comment>
<organism evidence="11">
    <name type="scientific">Timema tahoe</name>
    <dbReference type="NCBI Taxonomy" id="61484"/>
    <lineage>
        <taxon>Eukaryota</taxon>
        <taxon>Metazoa</taxon>
        <taxon>Ecdysozoa</taxon>
        <taxon>Arthropoda</taxon>
        <taxon>Hexapoda</taxon>
        <taxon>Insecta</taxon>
        <taxon>Pterygota</taxon>
        <taxon>Neoptera</taxon>
        <taxon>Polyneoptera</taxon>
        <taxon>Phasmatodea</taxon>
        <taxon>Timematodea</taxon>
        <taxon>Timematoidea</taxon>
        <taxon>Timematidae</taxon>
        <taxon>Timema</taxon>
    </lineage>
</organism>
<keyword evidence="7" id="KW-1133">Transmembrane helix</keyword>
<dbReference type="EMBL" id="OE009155">
    <property type="protein sequence ID" value="CAD7463752.1"/>
    <property type="molecule type" value="Genomic_DNA"/>
</dbReference>
<dbReference type="Gene3D" id="3.90.550.50">
    <property type="match status" value="1"/>
</dbReference>
<dbReference type="FunFam" id="3.90.550.50:FF:000008">
    <property type="entry name" value="Beta-1,3-glucosyltransferase"/>
    <property type="match status" value="1"/>
</dbReference>
<evidence type="ECO:0000256" key="3">
    <source>
        <dbReference type="ARBA" id="ARBA00022676"/>
    </source>
</evidence>
<feature type="domain" description="Fringe-like glycosyltransferase" evidence="10">
    <location>
        <begin position="254"/>
        <end position="459"/>
    </location>
</feature>
<accession>A0A7R9ISU1</accession>
<dbReference type="Pfam" id="PF02434">
    <property type="entry name" value="Fringe"/>
    <property type="match status" value="1"/>
</dbReference>
<evidence type="ECO:0000259" key="10">
    <source>
        <dbReference type="Pfam" id="PF02434"/>
    </source>
</evidence>
<keyword evidence="4" id="KW-0808">Transferase</keyword>
<evidence type="ECO:0000256" key="4">
    <source>
        <dbReference type="ARBA" id="ARBA00022679"/>
    </source>
</evidence>
<dbReference type="AlphaFoldDB" id="A0A7R9ISU1"/>
<evidence type="ECO:0000256" key="2">
    <source>
        <dbReference type="ARBA" id="ARBA00008661"/>
    </source>
</evidence>
<evidence type="ECO:0000256" key="9">
    <source>
        <dbReference type="ARBA" id="ARBA00037847"/>
    </source>
</evidence>
<dbReference type="GO" id="GO:0012505">
    <property type="term" value="C:endomembrane system"/>
    <property type="evidence" value="ECO:0007669"/>
    <property type="project" value="UniProtKB-SubCell"/>
</dbReference>
<gene>
    <name evidence="11" type="ORF">TTEB3V08_LOCUS11633</name>
</gene>
<keyword evidence="6" id="KW-0735">Signal-anchor</keyword>
<name>A0A7R9ISU1_9NEOP</name>
<proteinExistence type="inferred from homology"/>
<keyword evidence="8" id="KW-0472">Membrane</keyword>
<dbReference type="GO" id="GO:0016020">
    <property type="term" value="C:membrane"/>
    <property type="evidence" value="ECO:0007669"/>
    <property type="project" value="UniProtKB-SubCell"/>
</dbReference>